<dbReference type="CDD" id="cd21159">
    <property type="entry name" value="XendoU"/>
    <property type="match status" value="1"/>
</dbReference>
<sequence length="428" mass="47831">MKIILLLSLGFVLFAQGYGNSLDSCQGRCGYGTDPQYTCQCNSACERYGDCCHDYVTICKGSLSCKDRCGEKYDSQNQCHCNSECSRHNNCCSDYKDLCLSGSLSCKGRCGEKYDSQNQCHCNSECGRHNNCCSDYKDLCSGDTGGGGGSISDSEIAALSEVLYAVDSNKASMNEVILDPQALVPDSQTGTQQDLSPDKLFQFVDEASLFSKPTYAAFLALLDNYNRNTGVTESFSPQQLEEQEHFLNEAISNTEVGQELYAFLFTKGVYKSEEEFKYDLKMMWFGLYSRYNGKMDSSGFEHIFAGEIKSNKVSGFHNWLQFYQLEKRGLLNYYSHSFNGPWETYPDVLGMQFKWDGYYKQVGSAIMGCSPEFDLALYSLCYIARPGKQCKLSLGGKPLIIQTYTWDNSSYGDGKKYIASAFPATPRS</sequence>
<dbReference type="SUPFAM" id="SSF90188">
    <property type="entry name" value="Somatomedin B domain"/>
    <property type="match status" value="3"/>
</dbReference>
<protein>
    <recommendedName>
        <fullName evidence="17">Uridylate-specific endoribonuclease</fullName>
        <ecNumber evidence="17">4.6.1.-</ecNumber>
    </recommendedName>
</protein>
<evidence type="ECO:0000256" key="3">
    <source>
        <dbReference type="ARBA" id="ARBA00010168"/>
    </source>
</evidence>
<dbReference type="InterPro" id="IPR039787">
    <property type="entry name" value="ENDOU"/>
</dbReference>
<evidence type="ECO:0000256" key="6">
    <source>
        <dbReference type="ARBA" id="ARBA00022722"/>
    </source>
</evidence>
<evidence type="ECO:0000256" key="15">
    <source>
        <dbReference type="ARBA" id="ARBA00023239"/>
    </source>
</evidence>
<dbReference type="InterPro" id="IPR037227">
    <property type="entry name" value="EndoU-like"/>
</dbReference>
<keyword evidence="8 17" id="KW-0732">Signal</keyword>
<dbReference type="Pfam" id="PF01033">
    <property type="entry name" value="Somatomedin_B"/>
    <property type="match status" value="3"/>
</dbReference>
<dbReference type="GO" id="GO:0005576">
    <property type="term" value="C:extracellular region"/>
    <property type="evidence" value="ECO:0007669"/>
    <property type="project" value="UniProtKB-SubCell"/>
</dbReference>
<dbReference type="EC" id="4.6.1.-" evidence="17"/>
<evidence type="ECO:0000256" key="9">
    <source>
        <dbReference type="ARBA" id="ARBA00022737"/>
    </source>
</evidence>
<comment type="caution">
    <text evidence="20">The sequence shown here is derived from an EMBL/GenBank/DDBJ whole genome shotgun (WGS) entry which is preliminary data.</text>
</comment>
<organism evidence="20 21">
    <name type="scientific">Coilia grayii</name>
    <name type="common">Gray's grenadier anchovy</name>
    <dbReference type="NCBI Taxonomy" id="363190"/>
    <lineage>
        <taxon>Eukaryota</taxon>
        <taxon>Metazoa</taxon>
        <taxon>Chordata</taxon>
        <taxon>Craniata</taxon>
        <taxon>Vertebrata</taxon>
        <taxon>Euteleostomi</taxon>
        <taxon>Actinopterygii</taxon>
        <taxon>Neopterygii</taxon>
        <taxon>Teleostei</taxon>
        <taxon>Clupei</taxon>
        <taxon>Clupeiformes</taxon>
        <taxon>Clupeoidei</taxon>
        <taxon>Engraulidae</taxon>
        <taxon>Coilinae</taxon>
        <taxon>Coilia</taxon>
    </lineage>
</organism>
<keyword evidence="10 17" id="KW-0255">Endonuclease</keyword>
<dbReference type="Gene3D" id="4.10.410.20">
    <property type="match status" value="3"/>
</dbReference>
<dbReference type="PROSITE" id="PS51959">
    <property type="entry name" value="ENDOU"/>
    <property type="match status" value="1"/>
</dbReference>
<feature type="chain" id="PRO_5044530370" description="Uridylate-specific endoribonuclease" evidence="17">
    <location>
        <begin position="20"/>
        <end position="428"/>
    </location>
</feature>
<evidence type="ECO:0000256" key="4">
    <source>
        <dbReference type="ARBA" id="ARBA00011245"/>
    </source>
</evidence>
<feature type="domain" description="SMB" evidence="18">
    <location>
        <begin position="65"/>
        <end position="101"/>
    </location>
</feature>
<evidence type="ECO:0000256" key="8">
    <source>
        <dbReference type="ARBA" id="ARBA00022729"/>
    </source>
</evidence>
<evidence type="ECO:0000256" key="12">
    <source>
        <dbReference type="ARBA" id="ARBA00022884"/>
    </source>
</evidence>
<gene>
    <name evidence="20" type="ORF">ACEWY4_013300</name>
</gene>
<evidence type="ECO:0000256" key="17">
    <source>
        <dbReference type="RuleBase" id="RU367085"/>
    </source>
</evidence>
<evidence type="ECO:0000313" key="21">
    <source>
        <dbReference type="Proteomes" id="UP001591681"/>
    </source>
</evidence>
<dbReference type="SMART" id="SM00201">
    <property type="entry name" value="SO"/>
    <property type="match status" value="3"/>
</dbReference>
<comment type="catalytic activity">
    <reaction evidence="16">
        <text>ribonucleotidyl-uridine-RNA = a 5'-end dephospho-uridine-RNA + a 3'-end 2',3'-cyclophospho-ribonucleotide-RNA</text>
        <dbReference type="Rhea" id="RHEA:67792"/>
        <dbReference type="Rhea" id="RHEA-COMP:10464"/>
        <dbReference type="Rhea" id="RHEA-COMP:17354"/>
        <dbReference type="Rhea" id="RHEA-COMP:17356"/>
        <dbReference type="ChEBI" id="CHEBI:83064"/>
        <dbReference type="ChEBI" id="CHEBI:173117"/>
        <dbReference type="ChEBI" id="CHEBI:173224"/>
    </reaction>
    <physiologicalReaction direction="left-to-right" evidence="16">
        <dbReference type="Rhea" id="RHEA:67793"/>
    </physiologicalReaction>
</comment>
<evidence type="ECO:0000313" key="20">
    <source>
        <dbReference type="EMBL" id="KAL2091037.1"/>
    </source>
</evidence>
<dbReference type="GO" id="GO:0004521">
    <property type="term" value="F:RNA endonuclease activity"/>
    <property type="evidence" value="ECO:0007669"/>
    <property type="project" value="UniProtKB-UniRule"/>
</dbReference>
<comment type="cofactor">
    <cofactor evidence="1 17">
        <name>Mn(2+)</name>
        <dbReference type="ChEBI" id="CHEBI:29035"/>
    </cofactor>
</comment>
<dbReference type="PANTHER" id="PTHR12439">
    <property type="entry name" value="PLACENTAL PROTEIN 11-RELATED"/>
    <property type="match status" value="1"/>
</dbReference>
<evidence type="ECO:0000256" key="13">
    <source>
        <dbReference type="ARBA" id="ARBA00023157"/>
    </source>
</evidence>
<comment type="similarity">
    <text evidence="3 17">Belongs to the ENDOU family.</text>
</comment>
<dbReference type="SUPFAM" id="SSF142877">
    <property type="entry name" value="EndoU-like"/>
    <property type="match status" value="1"/>
</dbReference>
<dbReference type="InterPro" id="IPR018998">
    <property type="entry name" value="EndoU_C"/>
</dbReference>
<name>A0ABD1JVZ9_9TELE</name>
<evidence type="ECO:0000259" key="19">
    <source>
        <dbReference type="PROSITE" id="PS51959"/>
    </source>
</evidence>
<feature type="signal peptide" evidence="17">
    <location>
        <begin position="1"/>
        <end position="19"/>
    </location>
</feature>
<dbReference type="GO" id="GO:0003723">
    <property type="term" value="F:RNA binding"/>
    <property type="evidence" value="ECO:0007669"/>
    <property type="project" value="UniProtKB-UniRule"/>
</dbReference>
<keyword evidence="14 17" id="KW-0464">Manganese</keyword>
<keyword evidence="21" id="KW-1185">Reference proteome</keyword>
<dbReference type="GO" id="GO:0016787">
    <property type="term" value="F:hydrolase activity"/>
    <property type="evidence" value="ECO:0007669"/>
    <property type="project" value="UniProtKB-KW"/>
</dbReference>
<reference evidence="20 21" key="1">
    <citation type="submission" date="2024-09" db="EMBL/GenBank/DDBJ databases">
        <title>A chromosome-level genome assembly of Gray's grenadier anchovy, Coilia grayii.</title>
        <authorList>
            <person name="Fu Z."/>
        </authorList>
    </citation>
    <scope>NUCLEOTIDE SEQUENCE [LARGE SCALE GENOMIC DNA]</scope>
    <source>
        <strain evidence="20">G4</strain>
        <tissue evidence="20">Muscle</tissue>
    </source>
</reference>
<comment type="subcellular location">
    <subcellularLocation>
        <location evidence="2">Secreted</location>
    </subcellularLocation>
</comment>
<evidence type="ECO:0000256" key="14">
    <source>
        <dbReference type="ARBA" id="ARBA00023211"/>
    </source>
</evidence>
<dbReference type="PROSITE" id="PS00524">
    <property type="entry name" value="SMB_1"/>
    <property type="match status" value="3"/>
</dbReference>
<evidence type="ECO:0000256" key="5">
    <source>
        <dbReference type="ARBA" id="ARBA00022525"/>
    </source>
</evidence>
<keyword evidence="6 17" id="KW-0540">Nuclease</keyword>
<dbReference type="PROSITE" id="PS50958">
    <property type="entry name" value="SMB_2"/>
    <property type="match status" value="3"/>
</dbReference>
<keyword evidence="12 17" id="KW-0694">RNA-binding</keyword>
<dbReference type="GO" id="GO:0046872">
    <property type="term" value="F:metal ion binding"/>
    <property type="evidence" value="ECO:0007669"/>
    <property type="project" value="UniProtKB-UniRule"/>
</dbReference>
<keyword evidence="5" id="KW-0964">Secreted</keyword>
<proteinExistence type="inferred from homology"/>
<comment type="subunit">
    <text evidence="4 17">Monomer.</text>
</comment>
<keyword evidence="13" id="KW-1015">Disulfide bond</keyword>
<dbReference type="InterPro" id="IPR020436">
    <property type="entry name" value="SMB_chordata"/>
</dbReference>
<keyword evidence="11 17" id="KW-0378">Hydrolase</keyword>
<dbReference type="Proteomes" id="UP001591681">
    <property type="component" value="Unassembled WGS sequence"/>
</dbReference>
<dbReference type="AlphaFoldDB" id="A0ABD1JVZ9"/>
<evidence type="ECO:0000256" key="10">
    <source>
        <dbReference type="ARBA" id="ARBA00022759"/>
    </source>
</evidence>
<evidence type="ECO:0000256" key="16">
    <source>
        <dbReference type="ARBA" id="ARBA00048688"/>
    </source>
</evidence>
<dbReference type="PANTHER" id="PTHR12439:SF40">
    <property type="entry name" value="URIDYLATE-SPECIFIC ENDORIBONUCLEASE"/>
    <property type="match status" value="1"/>
</dbReference>
<accession>A0ABD1JVZ9</accession>
<evidence type="ECO:0000259" key="18">
    <source>
        <dbReference type="PROSITE" id="PS50958"/>
    </source>
</evidence>
<keyword evidence="7 17" id="KW-0479">Metal-binding</keyword>
<dbReference type="Pfam" id="PF09412">
    <property type="entry name" value="XendoU"/>
    <property type="match status" value="1"/>
</dbReference>
<evidence type="ECO:0000256" key="7">
    <source>
        <dbReference type="ARBA" id="ARBA00022723"/>
    </source>
</evidence>
<feature type="domain" description="SMB" evidence="18">
    <location>
        <begin position="102"/>
        <end position="145"/>
    </location>
</feature>
<evidence type="ECO:0000256" key="2">
    <source>
        <dbReference type="ARBA" id="ARBA00004613"/>
    </source>
</evidence>
<dbReference type="GO" id="GO:0016829">
    <property type="term" value="F:lyase activity"/>
    <property type="evidence" value="ECO:0007669"/>
    <property type="project" value="UniProtKB-KW"/>
</dbReference>
<evidence type="ECO:0000256" key="1">
    <source>
        <dbReference type="ARBA" id="ARBA00001936"/>
    </source>
</evidence>
<dbReference type="EMBL" id="JBHFQA010000011">
    <property type="protein sequence ID" value="KAL2091037.1"/>
    <property type="molecule type" value="Genomic_DNA"/>
</dbReference>
<dbReference type="InterPro" id="IPR001212">
    <property type="entry name" value="Somatomedin_B_dom"/>
</dbReference>
<evidence type="ECO:0000256" key="11">
    <source>
        <dbReference type="ARBA" id="ARBA00022801"/>
    </source>
</evidence>
<keyword evidence="15" id="KW-0456">Lyase</keyword>
<dbReference type="PRINTS" id="PR00022">
    <property type="entry name" value="SOMATOMEDINB"/>
</dbReference>
<dbReference type="InterPro" id="IPR036024">
    <property type="entry name" value="Somatomedin_B-like_dom_sf"/>
</dbReference>
<feature type="domain" description="EndoU" evidence="19">
    <location>
        <begin position="152"/>
        <end position="427"/>
    </location>
</feature>
<keyword evidence="9" id="KW-0677">Repeat</keyword>
<feature type="domain" description="SMB" evidence="18">
    <location>
        <begin position="21"/>
        <end position="64"/>
    </location>
</feature>